<dbReference type="STRING" id="1444770.AF72_03020"/>
<dbReference type="GeneID" id="93922883"/>
<evidence type="ECO:0000313" key="1">
    <source>
        <dbReference type="EMBL" id="EWS78918.1"/>
    </source>
</evidence>
<dbReference type="EMBL" id="JDSQ01000004">
    <property type="protein sequence ID" value="EWS78918.1"/>
    <property type="molecule type" value="Genomic_DNA"/>
</dbReference>
<gene>
    <name evidence="1" type="ORF">AF72_03020</name>
</gene>
<evidence type="ECO:0000313" key="2">
    <source>
        <dbReference type="Proteomes" id="UP000020406"/>
    </source>
</evidence>
<dbReference type="RefSeq" id="WP_267903159.1">
    <property type="nucleotide sequence ID" value="NZ_CP053627.1"/>
</dbReference>
<dbReference type="AlphaFoldDB" id="Z9JLR0"/>
<comment type="caution">
    <text evidence="1">The sequence shown here is derived from an EMBL/GenBank/DDBJ whole genome shotgun (WGS) entry which is preliminary data.</text>
</comment>
<name>Z9JLR0_9GAMM</name>
<accession>Z9JLR0</accession>
<dbReference type="PATRIC" id="fig|1444770.3.peg.734"/>
<protein>
    <submittedName>
        <fullName evidence="1">Uncharacterized protein</fullName>
    </submittedName>
</protein>
<dbReference type="Proteomes" id="UP000020406">
    <property type="component" value="Unassembled WGS sequence"/>
</dbReference>
<sequence>MIAESLLRRHGGHIVVFNAIEHITVRGQVNRHFTGNVEYANGS</sequence>
<proteinExistence type="predicted"/>
<reference evidence="1 2" key="1">
    <citation type="journal article" date="2014" name="Genome Announc.">
        <title>Draft Genome Sequence of Xylella fastidiosa Pear Leaf Scorch Strain in Taiwan.</title>
        <authorList>
            <person name="Su C.C."/>
            <person name="Deng W.L."/>
            <person name="Jan F.J."/>
            <person name="Chang C.J."/>
            <person name="Huang H."/>
            <person name="Chen J."/>
        </authorList>
    </citation>
    <scope>NUCLEOTIDE SEQUENCE [LARGE SCALE GENOMIC DNA]</scope>
    <source>
        <strain evidence="1 2">PLS229</strain>
    </source>
</reference>
<organism evidence="1 2">
    <name type="scientific">Xylella taiwanensis</name>
    <dbReference type="NCBI Taxonomy" id="1444770"/>
    <lineage>
        <taxon>Bacteria</taxon>
        <taxon>Pseudomonadati</taxon>
        <taxon>Pseudomonadota</taxon>
        <taxon>Gammaproteobacteria</taxon>
        <taxon>Lysobacterales</taxon>
        <taxon>Lysobacteraceae</taxon>
        <taxon>Xylella</taxon>
    </lineage>
</organism>